<protein>
    <submittedName>
        <fullName evidence="10">Aldehyde ferredoxin oxidoreductase</fullName>
    </submittedName>
</protein>
<accession>A0AAU9EIV2</accession>
<keyword evidence="6" id="KW-0408">Iron</keyword>
<dbReference type="Proteomes" id="UP001366166">
    <property type="component" value="Chromosome"/>
</dbReference>
<name>A0AAU9EIV2_9BACT</name>
<evidence type="ECO:0000256" key="1">
    <source>
        <dbReference type="ARBA" id="ARBA00001966"/>
    </source>
</evidence>
<dbReference type="InterPro" id="IPR036021">
    <property type="entry name" value="Tungsten_al_ferr_oxy-like_C"/>
</dbReference>
<comment type="cofactor">
    <cofactor evidence="8">
        <name>tungstopterin</name>
        <dbReference type="ChEBI" id="CHEBI:30402"/>
    </cofactor>
</comment>
<dbReference type="InterPro" id="IPR001203">
    <property type="entry name" value="OxRdtase_Ald_Fedxn_C"/>
</dbReference>
<dbReference type="RefSeq" id="WP_338602859.1">
    <property type="nucleotide sequence ID" value="NZ_AP028679.1"/>
</dbReference>
<proteinExistence type="inferred from homology"/>
<dbReference type="InterPro" id="IPR013984">
    <property type="entry name" value="Ald_Fedxn_OxRdtase_dom2"/>
</dbReference>
<evidence type="ECO:0000256" key="5">
    <source>
        <dbReference type="ARBA" id="ARBA00023002"/>
    </source>
</evidence>
<keyword evidence="7" id="KW-0411">Iron-sulfur</keyword>
<dbReference type="InterPro" id="IPR013985">
    <property type="entry name" value="Ald_Fedxn_OxRdtase_dom3"/>
</dbReference>
<evidence type="ECO:0000256" key="8">
    <source>
        <dbReference type="ARBA" id="ARBA00049934"/>
    </source>
</evidence>
<keyword evidence="3" id="KW-0004">4Fe-4S</keyword>
<dbReference type="InterPro" id="IPR013983">
    <property type="entry name" value="Ald_Fedxn_OxRdtase_N"/>
</dbReference>
<evidence type="ECO:0000259" key="9">
    <source>
        <dbReference type="SMART" id="SM00790"/>
    </source>
</evidence>
<sequence length="578" mass="60808">MARLLRVNMSDITTKFEPVPEQYQGLGGRGLTSAIVSNEVDPTCHPIGPLNKLVISTGLLGGTSCANSGRISFGAKSPLTGGIKEANSGGQTGIHLGRLDILGVVVEGVAEAGKFYKLIVNAEGAELVPADDLKGLGTYDTVEKLKAAHGDKCSFIMVGQAGEAMLTASSIACTDTGQRPTRHAGRGGLGAVMGSKGLKAIVLDPAGGHAPEMADPEAFKAAAKSFAKFLTSHPVTGEGLPAYGTDILINILNEAGGLPTRNFSEGRFADAEQVGGEHMNEVTTKRGGVCTHGCMTSCVIRCSGLYVDEKGDYVSKWPEYETVWAWGPNCGISDLDLIAKIDYMCDDFGLDTIEMGTAMAVAMEGGLLEFGDGPGAMEALAQVGQLTPLGRILGSGTKTVGQVFGVKRVPVVKGQSMPAYDPRAVKGVGVTYATTPMGADHTAGYAVATNILKSGGELDPLSPHGQSDLSRNLQIATAAIDTVGLCLFVAFPVLDSPESLNDVVTMLNARYGWQLTVDDVPGVGQKVLEMELDFNRRAGFNKSMDRLPDFFKREPLRPHSAVFDVTDEELDRTLDFSS</sequence>
<organism evidence="10 11">
    <name type="scientific">Desulfoferula mesophila</name>
    <dbReference type="NCBI Taxonomy" id="3058419"/>
    <lineage>
        <taxon>Bacteria</taxon>
        <taxon>Pseudomonadati</taxon>
        <taxon>Thermodesulfobacteriota</taxon>
        <taxon>Desulfarculia</taxon>
        <taxon>Desulfarculales</taxon>
        <taxon>Desulfarculaceae</taxon>
        <taxon>Desulfoferula</taxon>
    </lineage>
</organism>
<dbReference type="InterPro" id="IPR036503">
    <property type="entry name" value="Ald_Fedxn_OxRdtase_N_sf"/>
</dbReference>
<dbReference type="KEGG" id="dmp:FAK_37460"/>
<dbReference type="Gene3D" id="1.10.569.10">
    <property type="entry name" value="Aldehyde Ferredoxin Oxidoreductase Protein, subunit A, domain 2"/>
    <property type="match status" value="1"/>
</dbReference>
<comment type="cofactor">
    <cofactor evidence="1">
        <name>[4Fe-4S] cluster</name>
        <dbReference type="ChEBI" id="CHEBI:49883"/>
    </cofactor>
</comment>
<dbReference type="PANTHER" id="PTHR30038:SF0">
    <property type="entry name" value="TUNGSTEN-CONTAINING ALDEHYDE FERREDOXIN OXIDOREDUCTASE"/>
    <property type="match status" value="1"/>
</dbReference>
<dbReference type="Gene3D" id="3.60.9.10">
    <property type="entry name" value="Aldehyde ferredoxin oxidoreductase, N-terminal domain"/>
    <property type="match status" value="1"/>
</dbReference>
<evidence type="ECO:0000256" key="6">
    <source>
        <dbReference type="ARBA" id="ARBA00023004"/>
    </source>
</evidence>
<dbReference type="EMBL" id="AP028679">
    <property type="protein sequence ID" value="BEQ16680.1"/>
    <property type="molecule type" value="Genomic_DNA"/>
</dbReference>
<dbReference type="InterPro" id="IPR051919">
    <property type="entry name" value="W-dependent_AOR"/>
</dbReference>
<dbReference type="PANTHER" id="PTHR30038">
    <property type="entry name" value="ALDEHYDE FERREDOXIN OXIDOREDUCTASE"/>
    <property type="match status" value="1"/>
</dbReference>
<dbReference type="Pfam" id="PF02730">
    <property type="entry name" value="AFOR_N"/>
    <property type="match status" value="1"/>
</dbReference>
<evidence type="ECO:0000256" key="3">
    <source>
        <dbReference type="ARBA" id="ARBA00022485"/>
    </source>
</evidence>
<keyword evidence="11" id="KW-1185">Reference proteome</keyword>
<evidence type="ECO:0000256" key="4">
    <source>
        <dbReference type="ARBA" id="ARBA00022723"/>
    </source>
</evidence>
<dbReference type="SMART" id="SM00790">
    <property type="entry name" value="AFOR_N"/>
    <property type="match status" value="1"/>
</dbReference>
<evidence type="ECO:0000313" key="10">
    <source>
        <dbReference type="EMBL" id="BEQ16680.1"/>
    </source>
</evidence>
<comment type="similarity">
    <text evidence="2">Belongs to the AOR/FOR family.</text>
</comment>
<evidence type="ECO:0000313" key="11">
    <source>
        <dbReference type="Proteomes" id="UP001366166"/>
    </source>
</evidence>
<gene>
    <name evidence="10" type="ORF">FAK_37460</name>
</gene>
<dbReference type="Pfam" id="PF01314">
    <property type="entry name" value="AFOR_C"/>
    <property type="match status" value="1"/>
</dbReference>
<keyword evidence="4" id="KW-0479">Metal-binding</keyword>
<dbReference type="GO" id="GO:0009055">
    <property type="term" value="F:electron transfer activity"/>
    <property type="evidence" value="ECO:0007669"/>
    <property type="project" value="InterPro"/>
</dbReference>
<dbReference type="AlphaFoldDB" id="A0AAU9EIV2"/>
<dbReference type="GO" id="GO:0046872">
    <property type="term" value="F:metal ion binding"/>
    <property type="evidence" value="ECO:0007669"/>
    <property type="project" value="UniProtKB-KW"/>
</dbReference>
<evidence type="ECO:0000256" key="2">
    <source>
        <dbReference type="ARBA" id="ARBA00011032"/>
    </source>
</evidence>
<dbReference type="SUPFAM" id="SSF48310">
    <property type="entry name" value="Aldehyde ferredoxin oxidoreductase, C-terminal domains"/>
    <property type="match status" value="1"/>
</dbReference>
<dbReference type="GO" id="GO:0016625">
    <property type="term" value="F:oxidoreductase activity, acting on the aldehyde or oxo group of donors, iron-sulfur protein as acceptor"/>
    <property type="evidence" value="ECO:0007669"/>
    <property type="project" value="InterPro"/>
</dbReference>
<evidence type="ECO:0000256" key="7">
    <source>
        <dbReference type="ARBA" id="ARBA00023014"/>
    </source>
</evidence>
<keyword evidence="5" id="KW-0560">Oxidoreductase</keyword>
<dbReference type="Gene3D" id="1.10.599.10">
    <property type="entry name" value="Aldehyde Ferredoxin Oxidoreductase Protein, subunit A, domain 3"/>
    <property type="match status" value="1"/>
</dbReference>
<dbReference type="SUPFAM" id="SSF56228">
    <property type="entry name" value="Aldehyde ferredoxin oxidoreductase, N-terminal domain"/>
    <property type="match status" value="1"/>
</dbReference>
<feature type="domain" description="Aldehyde ferredoxin oxidoreductase N-terminal" evidence="9">
    <location>
        <begin position="1"/>
        <end position="209"/>
    </location>
</feature>
<dbReference type="GO" id="GO:0051539">
    <property type="term" value="F:4 iron, 4 sulfur cluster binding"/>
    <property type="evidence" value="ECO:0007669"/>
    <property type="project" value="UniProtKB-KW"/>
</dbReference>
<reference evidence="11" key="1">
    <citation type="journal article" date="2023" name="Arch. Microbiol.">
        <title>Desulfoferula mesophilus gen. nov. sp. nov., a mesophilic sulfate-reducing bacterium isolated from a brackish lake sediment.</title>
        <authorList>
            <person name="Watanabe T."/>
            <person name="Yabe T."/>
            <person name="Tsuji J.M."/>
            <person name="Fukui M."/>
        </authorList>
    </citation>
    <scope>NUCLEOTIDE SEQUENCE [LARGE SCALE GENOMIC DNA]</scope>
    <source>
        <strain evidence="11">12FAK</strain>
    </source>
</reference>